<dbReference type="Gene3D" id="3.30.300.30">
    <property type="match status" value="1"/>
</dbReference>
<dbReference type="AlphaFoldDB" id="U2WUC3"/>
<protein>
    <submittedName>
        <fullName evidence="5">Long-chain fatty-acid-CoA ligase</fullName>
    </submittedName>
</protein>
<dbReference type="Proteomes" id="UP000016424">
    <property type="component" value="Unassembled WGS sequence"/>
</dbReference>
<dbReference type="PANTHER" id="PTHR24096">
    <property type="entry name" value="LONG-CHAIN-FATTY-ACID--COA LIGASE"/>
    <property type="match status" value="1"/>
</dbReference>
<sequence>MVKQVNQTPPYWPSRLPKKLHYVLGEQPLYHYLRHRGEREENEPAYIFYNKVVTWGTLLDHVRRFARYLQEKGVRKGSYVALYMQNCPQYIIAHFAIQQLGGVVVPLNPMYRESELAYFFAEVPLVGIIAGEEGLSRIQQAEQQTAPLSFIVTCHYGDYADPAGGIPLCAELVQPKEAMSAADDFAAIIAAYPPLDETASIDLWNDVGLIIFTSGTTGRPKGAMLTYGNALFKTAASAQANRLTEKREQLMAHSPLCHIAGMVMGLNTPVYTGHPCVLFTRFDPMATIKAIETYKVTAWYSIAPMNAAILQVLSTTSADLSSLKRNLATSFGLPVTKDLAERWAEATGGCLLYEAAYGLSETHTCDTFMPDDRVKFGSCGIPTYETDIRIIDPETKRELGPGQSGEIVVKNPGVFQGYFRRDDATSETLKDGWVYTGDIGYVDEDGYLYFQGRLKEMIKVSGYSVFPEDVEALLNEHPAVKQCAVIGVPDPMKGEVPKAFVVLHDSYKGRVAPSDLIEWAKTHMAAFKYPRYIEFIDELPATPSGKVLRKLLPRE</sequence>
<dbReference type="InterPro" id="IPR020845">
    <property type="entry name" value="AMP-binding_CS"/>
</dbReference>
<dbReference type="EMBL" id="BASG01000028">
    <property type="protein sequence ID" value="GAD14356.1"/>
    <property type="molecule type" value="Genomic_DNA"/>
</dbReference>
<comment type="similarity">
    <text evidence="1">Belongs to the ATP-dependent AMP-binding enzyme family.</text>
</comment>
<dbReference type="PROSITE" id="PS00455">
    <property type="entry name" value="AMP_BINDING"/>
    <property type="match status" value="1"/>
</dbReference>
<feature type="domain" description="AMP-dependent synthetase/ligase" evidence="3">
    <location>
        <begin position="34"/>
        <end position="419"/>
    </location>
</feature>
<dbReference type="InterPro" id="IPR025110">
    <property type="entry name" value="AMP-bd_C"/>
</dbReference>
<organism evidence="5 6">
    <name type="scientific">Geobacillus kaustophilus GBlys</name>
    <dbReference type="NCBI Taxonomy" id="1337888"/>
    <lineage>
        <taxon>Bacteria</taxon>
        <taxon>Bacillati</taxon>
        <taxon>Bacillota</taxon>
        <taxon>Bacilli</taxon>
        <taxon>Bacillales</taxon>
        <taxon>Anoxybacillaceae</taxon>
        <taxon>Geobacillus</taxon>
        <taxon>Geobacillus thermoleovorans group</taxon>
    </lineage>
</organism>
<dbReference type="SUPFAM" id="SSF56801">
    <property type="entry name" value="Acetyl-CoA synthetase-like"/>
    <property type="match status" value="1"/>
</dbReference>
<reference evidence="6" key="1">
    <citation type="journal article" date="2013" name="Genome">
        <title>Draft Genome Sequence of Geobacillus kaustophilus GBlys, a Lysogenic Strain with Bacteriophage phiOH2.</title>
        <authorList>
            <person name="Doi K."/>
            <person name="Mori K."/>
            <person name="Martono H."/>
            <person name="Nagayoshi Y."/>
            <person name="Fujino Y."/>
            <person name="Tashiro K."/>
            <person name="Kuhara S."/>
            <person name="Ohshima T."/>
        </authorList>
    </citation>
    <scope>NUCLEOTIDE SEQUENCE [LARGE SCALE GENOMIC DNA]</scope>
    <source>
        <strain evidence="6">GBlys</strain>
    </source>
</reference>
<name>U2WUC3_GEOKU</name>
<dbReference type="InterPro" id="IPR042099">
    <property type="entry name" value="ANL_N_sf"/>
</dbReference>
<comment type="caution">
    <text evidence="5">The sequence shown here is derived from an EMBL/GenBank/DDBJ whole genome shotgun (WGS) entry which is preliminary data.</text>
</comment>
<evidence type="ECO:0000256" key="1">
    <source>
        <dbReference type="ARBA" id="ARBA00006432"/>
    </source>
</evidence>
<evidence type="ECO:0000313" key="5">
    <source>
        <dbReference type="EMBL" id="GAD14356.1"/>
    </source>
</evidence>
<dbReference type="Pfam" id="PF00501">
    <property type="entry name" value="AMP-binding"/>
    <property type="match status" value="1"/>
</dbReference>
<dbReference type="InterPro" id="IPR045851">
    <property type="entry name" value="AMP-bd_C_sf"/>
</dbReference>
<dbReference type="Pfam" id="PF13193">
    <property type="entry name" value="AMP-binding_C"/>
    <property type="match status" value="1"/>
</dbReference>
<evidence type="ECO:0000313" key="6">
    <source>
        <dbReference type="Proteomes" id="UP000016424"/>
    </source>
</evidence>
<evidence type="ECO:0000259" key="3">
    <source>
        <dbReference type="Pfam" id="PF00501"/>
    </source>
</evidence>
<dbReference type="InterPro" id="IPR000873">
    <property type="entry name" value="AMP-dep_synth/lig_dom"/>
</dbReference>
<accession>U2WUC3</accession>
<dbReference type="Gene3D" id="3.40.50.12780">
    <property type="entry name" value="N-terminal domain of ligase-like"/>
    <property type="match status" value="1"/>
</dbReference>
<keyword evidence="2 5" id="KW-0436">Ligase</keyword>
<dbReference type="GO" id="GO:0016405">
    <property type="term" value="F:CoA-ligase activity"/>
    <property type="evidence" value="ECO:0007669"/>
    <property type="project" value="TreeGrafter"/>
</dbReference>
<evidence type="ECO:0000259" key="4">
    <source>
        <dbReference type="Pfam" id="PF13193"/>
    </source>
</evidence>
<feature type="domain" description="AMP-binding enzyme C-terminal" evidence="4">
    <location>
        <begin position="470"/>
        <end position="546"/>
    </location>
</feature>
<dbReference type="PANTHER" id="PTHR24096:SF149">
    <property type="entry name" value="AMP-BINDING DOMAIN-CONTAINING PROTEIN-RELATED"/>
    <property type="match status" value="1"/>
</dbReference>
<gene>
    <name evidence="5" type="ORF">GBL_2573</name>
</gene>
<proteinExistence type="inferred from homology"/>
<evidence type="ECO:0000256" key="2">
    <source>
        <dbReference type="ARBA" id="ARBA00022598"/>
    </source>
</evidence>